<feature type="domain" description="ABC transporter" evidence="6">
    <location>
        <begin position="32"/>
        <end position="263"/>
    </location>
</feature>
<evidence type="ECO:0000256" key="1">
    <source>
        <dbReference type="ARBA" id="ARBA00005417"/>
    </source>
</evidence>
<keyword evidence="2" id="KW-0813">Transport</keyword>
<evidence type="ECO:0000256" key="2">
    <source>
        <dbReference type="ARBA" id="ARBA00022448"/>
    </source>
</evidence>
<comment type="similarity">
    <text evidence="1">Belongs to the ABC transporter superfamily.</text>
</comment>
<keyword evidence="3" id="KW-1003">Cell membrane</keyword>
<protein>
    <submittedName>
        <fullName evidence="7">NitT/TauT family transport system ATP-binding protein</fullName>
    </submittedName>
</protein>
<evidence type="ECO:0000313" key="7">
    <source>
        <dbReference type="EMBL" id="MDR6536186.1"/>
    </source>
</evidence>
<dbReference type="CDD" id="cd03293">
    <property type="entry name" value="ABC_NrtD_SsuB_transporters"/>
    <property type="match status" value="1"/>
</dbReference>
<dbReference type="PANTHER" id="PTHR42788:SF13">
    <property type="entry name" value="ALIPHATIC SULFONATES IMPORT ATP-BINDING PROTEIN SSUB"/>
    <property type="match status" value="1"/>
</dbReference>
<dbReference type="GO" id="GO:0005524">
    <property type="term" value="F:ATP binding"/>
    <property type="evidence" value="ECO:0007669"/>
    <property type="project" value="UniProtKB-KW"/>
</dbReference>
<evidence type="ECO:0000259" key="6">
    <source>
        <dbReference type="PROSITE" id="PS50893"/>
    </source>
</evidence>
<reference evidence="7 8" key="1">
    <citation type="submission" date="2023-07" db="EMBL/GenBank/DDBJ databases">
        <title>Sorghum-associated microbial communities from plants grown in Nebraska, USA.</title>
        <authorList>
            <person name="Schachtman D."/>
        </authorList>
    </citation>
    <scope>NUCLEOTIDE SEQUENCE [LARGE SCALE GENOMIC DNA]</scope>
    <source>
        <strain evidence="7 8">DS1781</strain>
    </source>
</reference>
<dbReference type="Proteomes" id="UP001184230">
    <property type="component" value="Unassembled WGS sequence"/>
</dbReference>
<dbReference type="SMART" id="SM00382">
    <property type="entry name" value="AAA"/>
    <property type="match status" value="1"/>
</dbReference>
<dbReference type="SUPFAM" id="SSF52540">
    <property type="entry name" value="P-loop containing nucleoside triphosphate hydrolases"/>
    <property type="match status" value="1"/>
</dbReference>
<sequence length="283" mass="30884">MNTILTAAVAAGRPQPGFHRSGEGAGPRSDYIRIEKLSKLFGGGGEGVLALKDIDCTIGQGSFVTIVGPSGCGKSTLLRILAGLLDYDAGSVVLDGQPIRGTRRDVGVVFQSSILLPWRTILENVMLPAEVLGLNSKQARERAMQLLHMVRLDGFEHKLPRQLSGGMQQRASIARALLHDPKILLMDEPFGALDAMTRERMNLELQRIWMESGKTVVLITHSIPEAVFLGDKVFVMSPRPGTLERVLHIDLPRPRTMEVMSHPAFASASASIRERFSHAASFD</sequence>
<comment type="caution">
    <text evidence="7">The sequence shown here is derived from an EMBL/GenBank/DDBJ whole genome shotgun (WGS) entry which is preliminary data.</text>
</comment>
<proteinExistence type="inferred from homology"/>
<keyword evidence="3" id="KW-0472">Membrane</keyword>
<accession>A0ABU1NDQ1</accession>
<keyword evidence="4" id="KW-0547">Nucleotide-binding</keyword>
<organism evidence="7 8">
    <name type="scientific">Variovorax soli</name>
    <dbReference type="NCBI Taxonomy" id="376815"/>
    <lineage>
        <taxon>Bacteria</taxon>
        <taxon>Pseudomonadati</taxon>
        <taxon>Pseudomonadota</taxon>
        <taxon>Betaproteobacteria</taxon>
        <taxon>Burkholderiales</taxon>
        <taxon>Comamonadaceae</taxon>
        <taxon>Variovorax</taxon>
    </lineage>
</organism>
<dbReference type="PROSITE" id="PS50893">
    <property type="entry name" value="ABC_TRANSPORTER_2"/>
    <property type="match status" value="1"/>
</dbReference>
<gene>
    <name evidence="7" type="ORF">J2739_001956</name>
</gene>
<evidence type="ECO:0000256" key="4">
    <source>
        <dbReference type="ARBA" id="ARBA00022741"/>
    </source>
</evidence>
<keyword evidence="8" id="KW-1185">Reference proteome</keyword>
<evidence type="ECO:0000256" key="3">
    <source>
        <dbReference type="ARBA" id="ARBA00022475"/>
    </source>
</evidence>
<dbReference type="InterPro" id="IPR017871">
    <property type="entry name" value="ABC_transporter-like_CS"/>
</dbReference>
<dbReference type="Pfam" id="PF00005">
    <property type="entry name" value="ABC_tran"/>
    <property type="match status" value="1"/>
</dbReference>
<keyword evidence="5 7" id="KW-0067">ATP-binding</keyword>
<dbReference type="InterPro" id="IPR050166">
    <property type="entry name" value="ABC_transporter_ATP-bind"/>
</dbReference>
<dbReference type="InterPro" id="IPR027417">
    <property type="entry name" value="P-loop_NTPase"/>
</dbReference>
<dbReference type="InterPro" id="IPR003439">
    <property type="entry name" value="ABC_transporter-like_ATP-bd"/>
</dbReference>
<dbReference type="Gene3D" id="3.40.50.300">
    <property type="entry name" value="P-loop containing nucleotide triphosphate hydrolases"/>
    <property type="match status" value="1"/>
</dbReference>
<dbReference type="PANTHER" id="PTHR42788">
    <property type="entry name" value="TAURINE IMPORT ATP-BINDING PROTEIN-RELATED"/>
    <property type="match status" value="1"/>
</dbReference>
<dbReference type="PROSITE" id="PS00211">
    <property type="entry name" value="ABC_TRANSPORTER_1"/>
    <property type="match status" value="1"/>
</dbReference>
<evidence type="ECO:0000256" key="5">
    <source>
        <dbReference type="ARBA" id="ARBA00022840"/>
    </source>
</evidence>
<dbReference type="InterPro" id="IPR003593">
    <property type="entry name" value="AAA+_ATPase"/>
</dbReference>
<name>A0ABU1NDQ1_9BURK</name>
<evidence type="ECO:0000313" key="8">
    <source>
        <dbReference type="Proteomes" id="UP001184230"/>
    </source>
</evidence>
<dbReference type="RefSeq" id="WP_309900940.1">
    <property type="nucleotide sequence ID" value="NZ_JAVDRF010000003.1"/>
</dbReference>
<dbReference type="EMBL" id="JAVDRF010000003">
    <property type="protein sequence ID" value="MDR6536186.1"/>
    <property type="molecule type" value="Genomic_DNA"/>
</dbReference>